<comment type="caution">
    <text evidence="1">The sequence shown here is derived from an EMBL/GenBank/DDBJ whole genome shotgun (WGS) entry which is preliminary data.</text>
</comment>
<dbReference type="EMBL" id="CAJVRM010000096">
    <property type="protein sequence ID" value="CAG8974250.1"/>
    <property type="molecule type" value="Genomic_DNA"/>
</dbReference>
<dbReference type="InterPro" id="IPR024079">
    <property type="entry name" value="MetalloPept_cat_dom_sf"/>
</dbReference>
<name>A0A9N9PZU3_9HELO</name>
<dbReference type="Gene3D" id="3.40.390.10">
    <property type="entry name" value="Collagenase (Catalytic Domain)"/>
    <property type="match status" value="1"/>
</dbReference>
<gene>
    <name evidence="1" type="ORF">HYALB_00009739</name>
</gene>
<sequence length="301" mass="34256">MGTQPLAPIIADDIERYIDQVAEMAYLVLDSISPEHSLFLQWFGSSDYYMNVMYVYARLANIREDPESMFKLKIILLDLSGNPEEQERVKKFDGAYTVVRGSPEVRLYKDKFRTYPSFLELELPLGNPDFQQLITMTSTRQILLFHELVHFVGDSKFFHAVIPGGEKFIAQNLRGSVVDTLLWPAATGFADDDFVKESLQETDETKLATLVAYGPQRCLTLAQLKDGPFYAIHNSDSYTLFALCWNQDKDIKPTYGPVVQKWQNGVGGDPLADRLPPFRNMGRDSDLVSAWWRALGRELPP</sequence>
<evidence type="ECO:0000313" key="2">
    <source>
        <dbReference type="Proteomes" id="UP000701801"/>
    </source>
</evidence>
<dbReference type="AlphaFoldDB" id="A0A9N9PZU3"/>
<organism evidence="1 2">
    <name type="scientific">Hymenoscyphus albidus</name>
    <dbReference type="NCBI Taxonomy" id="595503"/>
    <lineage>
        <taxon>Eukaryota</taxon>
        <taxon>Fungi</taxon>
        <taxon>Dikarya</taxon>
        <taxon>Ascomycota</taxon>
        <taxon>Pezizomycotina</taxon>
        <taxon>Leotiomycetes</taxon>
        <taxon>Helotiales</taxon>
        <taxon>Helotiaceae</taxon>
        <taxon>Hymenoscyphus</taxon>
    </lineage>
</organism>
<protein>
    <submittedName>
        <fullName evidence="1">Uncharacterized protein</fullName>
    </submittedName>
</protein>
<keyword evidence="2" id="KW-1185">Reference proteome</keyword>
<proteinExistence type="predicted"/>
<dbReference type="Proteomes" id="UP000701801">
    <property type="component" value="Unassembled WGS sequence"/>
</dbReference>
<dbReference type="OrthoDB" id="10286922at2759"/>
<dbReference type="GO" id="GO:0008237">
    <property type="term" value="F:metallopeptidase activity"/>
    <property type="evidence" value="ECO:0007669"/>
    <property type="project" value="InterPro"/>
</dbReference>
<evidence type="ECO:0000313" key="1">
    <source>
        <dbReference type="EMBL" id="CAG8974250.1"/>
    </source>
</evidence>
<reference evidence="1" key="1">
    <citation type="submission" date="2021-07" db="EMBL/GenBank/DDBJ databases">
        <authorList>
            <person name="Durling M."/>
        </authorList>
    </citation>
    <scope>NUCLEOTIDE SEQUENCE</scope>
</reference>
<accession>A0A9N9PZU3</accession>